<protein>
    <recommendedName>
        <fullName evidence="5">Secreted protein</fullName>
    </recommendedName>
</protein>
<reference evidence="3" key="1">
    <citation type="submission" date="2018-11" db="EMBL/GenBank/DDBJ databases">
        <authorList>
            <consortium name="Pathogen Informatics"/>
        </authorList>
    </citation>
    <scope>NUCLEOTIDE SEQUENCE</scope>
</reference>
<keyword evidence="2" id="KW-0732">Signal</keyword>
<feature type="region of interest" description="Disordered" evidence="1">
    <location>
        <begin position="68"/>
        <end position="130"/>
    </location>
</feature>
<name>A0A448WQS8_9PLAT</name>
<evidence type="ECO:0008006" key="5">
    <source>
        <dbReference type="Google" id="ProtNLM"/>
    </source>
</evidence>
<evidence type="ECO:0000313" key="3">
    <source>
        <dbReference type="EMBL" id="VEL17816.1"/>
    </source>
</evidence>
<comment type="caution">
    <text evidence="3">The sequence shown here is derived from an EMBL/GenBank/DDBJ whole genome shotgun (WGS) entry which is preliminary data.</text>
</comment>
<organism evidence="3 4">
    <name type="scientific">Protopolystoma xenopodis</name>
    <dbReference type="NCBI Taxonomy" id="117903"/>
    <lineage>
        <taxon>Eukaryota</taxon>
        <taxon>Metazoa</taxon>
        <taxon>Spiralia</taxon>
        <taxon>Lophotrochozoa</taxon>
        <taxon>Platyhelminthes</taxon>
        <taxon>Monogenea</taxon>
        <taxon>Polyopisthocotylea</taxon>
        <taxon>Polystomatidea</taxon>
        <taxon>Polystomatidae</taxon>
        <taxon>Protopolystoma</taxon>
    </lineage>
</organism>
<evidence type="ECO:0000256" key="2">
    <source>
        <dbReference type="SAM" id="SignalP"/>
    </source>
</evidence>
<accession>A0A448WQS8</accession>
<evidence type="ECO:0000256" key="1">
    <source>
        <dbReference type="SAM" id="MobiDB-lite"/>
    </source>
</evidence>
<sequence length="130" mass="14957">MYNLWPHHLLLVSSLNLVICNIVGWSRSTERLPLASSSSLPQTPADCRHLHVPFWEDTASGRIHIQRARANQPTRRRRPCCPAERQTAPPARPPARRTGAFRSGMRKKKKRTQSRSRDEPHRLCMYPGDD</sequence>
<feature type="signal peptide" evidence="2">
    <location>
        <begin position="1"/>
        <end position="20"/>
    </location>
</feature>
<keyword evidence="4" id="KW-1185">Reference proteome</keyword>
<dbReference type="EMBL" id="CAAALY010034277">
    <property type="protein sequence ID" value="VEL17816.1"/>
    <property type="molecule type" value="Genomic_DNA"/>
</dbReference>
<dbReference type="Proteomes" id="UP000784294">
    <property type="component" value="Unassembled WGS sequence"/>
</dbReference>
<feature type="compositionally biased region" description="Basic residues" evidence="1">
    <location>
        <begin position="104"/>
        <end position="114"/>
    </location>
</feature>
<gene>
    <name evidence="3" type="ORF">PXEA_LOCUS11256</name>
</gene>
<dbReference type="AlphaFoldDB" id="A0A448WQS8"/>
<feature type="chain" id="PRO_5019135359" description="Secreted protein" evidence="2">
    <location>
        <begin position="21"/>
        <end position="130"/>
    </location>
</feature>
<proteinExistence type="predicted"/>
<evidence type="ECO:0000313" key="4">
    <source>
        <dbReference type="Proteomes" id="UP000784294"/>
    </source>
</evidence>